<protein>
    <submittedName>
        <fullName evidence="3">Gamete expressed protein 1</fullName>
    </submittedName>
</protein>
<organism evidence="3 4">
    <name type="scientific">Artemisia annua</name>
    <name type="common">Sweet wormwood</name>
    <dbReference type="NCBI Taxonomy" id="35608"/>
    <lineage>
        <taxon>Eukaryota</taxon>
        <taxon>Viridiplantae</taxon>
        <taxon>Streptophyta</taxon>
        <taxon>Embryophyta</taxon>
        <taxon>Tracheophyta</taxon>
        <taxon>Spermatophyta</taxon>
        <taxon>Magnoliopsida</taxon>
        <taxon>eudicotyledons</taxon>
        <taxon>Gunneridae</taxon>
        <taxon>Pentapetalae</taxon>
        <taxon>asterids</taxon>
        <taxon>campanulids</taxon>
        <taxon>Asterales</taxon>
        <taxon>Asteraceae</taxon>
        <taxon>Asteroideae</taxon>
        <taxon>Anthemideae</taxon>
        <taxon>Artemisiinae</taxon>
        <taxon>Artemisia</taxon>
    </lineage>
</organism>
<evidence type="ECO:0000313" key="4">
    <source>
        <dbReference type="Proteomes" id="UP000245207"/>
    </source>
</evidence>
<evidence type="ECO:0000256" key="1">
    <source>
        <dbReference type="SAM" id="Coils"/>
    </source>
</evidence>
<reference evidence="3 4" key="1">
    <citation type="journal article" date="2018" name="Mol. Plant">
        <title>The genome of Artemisia annua provides insight into the evolution of Asteraceae family and artemisinin biosynthesis.</title>
        <authorList>
            <person name="Shen Q."/>
            <person name="Zhang L."/>
            <person name="Liao Z."/>
            <person name="Wang S."/>
            <person name="Yan T."/>
            <person name="Shi P."/>
            <person name="Liu M."/>
            <person name="Fu X."/>
            <person name="Pan Q."/>
            <person name="Wang Y."/>
            <person name="Lv Z."/>
            <person name="Lu X."/>
            <person name="Zhang F."/>
            <person name="Jiang W."/>
            <person name="Ma Y."/>
            <person name="Chen M."/>
            <person name="Hao X."/>
            <person name="Li L."/>
            <person name="Tang Y."/>
            <person name="Lv G."/>
            <person name="Zhou Y."/>
            <person name="Sun X."/>
            <person name="Brodelius P.E."/>
            <person name="Rose J.K.C."/>
            <person name="Tang K."/>
        </authorList>
    </citation>
    <scope>NUCLEOTIDE SEQUENCE [LARGE SCALE GENOMIC DNA]</scope>
    <source>
        <strain evidence="4">cv. Huhao1</strain>
        <tissue evidence="3">Leaf</tissue>
    </source>
</reference>
<feature type="chain" id="PRO_5015675208" evidence="2">
    <location>
        <begin position="30"/>
        <end position="565"/>
    </location>
</feature>
<proteinExistence type="predicted"/>
<accession>A0A2U1Q0J2</accession>
<keyword evidence="2" id="KW-0732">Signal</keyword>
<evidence type="ECO:0000256" key="2">
    <source>
        <dbReference type="SAM" id="SignalP"/>
    </source>
</evidence>
<name>A0A2U1Q0J2_ARTAN</name>
<feature type="coiled-coil region" evidence="1">
    <location>
        <begin position="198"/>
        <end position="225"/>
    </location>
</feature>
<gene>
    <name evidence="3" type="ORF">CTI12_AA089240</name>
</gene>
<dbReference type="PANTHER" id="PTHR33538:SF2">
    <property type="entry name" value="PROTEIN GAMETE EXPRESSED 1"/>
    <property type="match status" value="1"/>
</dbReference>
<sequence>MNKPGLTMSHHSLSIVGILFVHLVFLSQSTEPLSWPPFLSSGGSKVDSSVTALPEPEDTSDHDIGAELSMDLIESFDSAEGRKLVEDAQRQIALPNSCSKNAYIKLLATCKEIQASEKQLYRLAWDLSNCYQKDTGRPPFRDCDQESPIKDCTKRLSEYEHGIYTQFVHQSNIICQQLQFEEVKRKTERLVNKLITSSKFAESKLQNIERSAEFSENKLESIERSAEFAGNKLESIEGHMTSIDVQTQEIVQTSKNAEEHVKVVLDQSLKIADTQRGLQDGQTKMNERLDEGLTSLNESMTTLHESTNNLKNKAVEIEKEIVQVGEAVFTRMDGLQNKADDIKNKLDKQEQVVTSQIIALEELIQRIEQLKKDHEYLAEKSKTILAAQLSTLHNAYVLDARLVKSFFLYFMIIITLHMLTSTRQTYSIRSRLYIELGVTLLIELAVLRYGNDIEQQPWIIDNIRLLFITLASCQLIYAIYTYRDYESLNHQMLRSLDDKVNNMLRNKQSLYHDDDDDVDWSSWIDSDITEDELDDHEYVHPKGIPETSIITTSSRNYNLRSRHQY</sequence>
<comment type="caution">
    <text evidence="3">The sequence shown here is derived from an EMBL/GenBank/DDBJ whole genome shotgun (WGS) entry which is preliminary data.</text>
</comment>
<dbReference type="EMBL" id="PKPP01000536">
    <property type="protein sequence ID" value="PWA91539.1"/>
    <property type="molecule type" value="Genomic_DNA"/>
</dbReference>
<keyword evidence="1" id="KW-0175">Coiled coil</keyword>
<keyword evidence="4" id="KW-1185">Reference proteome</keyword>
<dbReference type="AlphaFoldDB" id="A0A2U1Q0J2"/>
<dbReference type="InterPro" id="IPR040346">
    <property type="entry name" value="GEX1/Brambleberry"/>
</dbReference>
<dbReference type="STRING" id="35608.A0A2U1Q0J2"/>
<dbReference type="PANTHER" id="PTHR33538">
    <property type="entry name" value="PROTEIN GAMETE EXPRESSED 1"/>
    <property type="match status" value="1"/>
</dbReference>
<dbReference type="Proteomes" id="UP000245207">
    <property type="component" value="Unassembled WGS sequence"/>
</dbReference>
<dbReference type="OrthoDB" id="377549at2759"/>
<evidence type="ECO:0000313" key="3">
    <source>
        <dbReference type="EMBL" id="PWA91539.1"/>
    </source>
</evidence>
<feature type="signal peptide" evidence="2">
    <location>
        <begin position="1"/>
        <end position="29"/>
    </location>
</feature>
<feature type="coiled-coil region" evidence="1">
    <location>
        <begin position="332"/>
        <end position="380"/>
    </location>
</feature>